<dbReference type="SUPFAM" id="SSF52402">
    <property type="entry name" value="Adenine nucleotide alpha hydrolases-like"/>
    <property type="match status" value="1"/>
</dbReference>
<dbReference type="InterPro" id="IPR014729">
    <property type="entry name" value="Rossmann-like_a/b/a_fold"/>
</dbReference>
<dbReference type="InterPro" id="IPR006015">
    <property type="entry name" value="Universal_stress_UspA"/>
</dbReference>
<dbReference type="PATRIC" id="fig|1550566.3.peg.877"/>
<keyword evidence="4" id="KW-1185">Reference proteome</keyword>
<dbReference type="STRING" id="1550566.SZ63_04090"/>
<evidence type="ECO:0000256" key="1">
    <source>
        <dbReference type="ARBA" id="ARBA00008791"/>
    </source>
</evidence>
<dbReference type="PANTHER" id="PTHR46268:SF26">
    <property type="entry name" value="UNIVERSAL STRESS PROTEIN MJ0577"/>
    <property type="match status" value="1"/>
</dbReference>
<evidence type="ECO:0000259" key="2">
    <source>
        <dbReference type="Pfam" id="PF00582"/>
    </source>
</evidence>
<reference evidence="3 4" key="1">
    <citation type="journal article" date="2015" name="Int. J. Syst. Evol. Microbiol.">
        <title>Methanoculleus sediminis sp. nov., a methanogen from sediments near a submarine mud volcano.</title>
        <authorList>
            <person name="Chen S.C."/>
            <person name="Chen M.F."/>
            <person name="Lai M.C."/>
            <person name="Weng C.Y."/>
            <person name="Wu S.Y."/>
            <person name="Lin S."/>
            <person name="Yang T.F."/>
            <person name="Chen P.C."/>
        </authorList>
    </citation>
    <scope>NUCLEOTIDE SEQUENCE [LARGE SCALE GENOMIC DNA]</scope>
    <source>
        <strain evidence="3 4">S3Fa</strain>
    </source>
</reference>
<dbReference type="InterPro" id="IPR006016">
    <property type="entry name" value="UspA"/>
</dbReference>
<evidence type="ECO:0000313" key="3">
    <source>
        <dbReference type="EMBL" id="KLK88234.1"/>
    </source>
</evidence>
<feature type="domain" description="UspA" evidence="2">
    <location>
        <begin position="1"/>
        <end position="150"/>
    </location>
</feature>
<proteinExistence type="inferred from homology"/>
<dbReference type="Pfam" id="PF00582">
    <property type="entry name" value="Usp"/>
    <property type="match status" value="1"/>
</dbReference>
<organism evidence="3 4">
    <name type="scientific">Methanoculleus sediminis</name>
    <dbReference type="NCBI Taxonomy" id="1550566"/>
    <lineage>
        <taxon>Archaea</taxon>
        <taxon>Methanobacteriati</taxon>
        <taxon>Methanobacteriota</taxon>
        <taxon>Stenosarchaea group</taxon>
        <taxon>Methanomicrobia</taxon>
        <taxon>Methanomicrobiales</taxon>
        <taxon>Methanomicrobiaceae</taxon>
        <taxon>Methanoculleus</taxon>
    </lineage>
</organism>
<dbReference type="CDD" id="cd00293">
    <property type="entry name" value="USP-like"/>
    <property type="match status" value="1"/>
</dbReference>
<dbReference type="AlphaFoldDB" id="A0A0H1QZI8"/>
<dbReference type="Gene3D" id="3.40.50.620">
    <property type="entry name" value="HUPs"/>
    <property type="match status" value="1"/>
</dbReference>
<dbReference type="PRINTS" id="PR01438">
    <property type="entry name" value="UNVRSLSTRESS"/>
</dbReference>
<sequence>MFERILFPTDFSAPSMKVLDYIPVLHEAGTREVVLVHVIDSKEITLIASGGQGFLGTVPDRETEAQKELREEIQHRIIDTRRALEKRGVKVTVRTPVGIPGKEIVTAADAEGASLIVIGSHGRSNIRDRLLGTVSEYVIKNARQPVLVIKRETIGGR</sequence>
<dbReference type="Proteomes" id="UP000035301">
    <property type="component" value="Unassembled WGS sequence"/>
</dbReference>
<dbReference type="EMBL" id="JXOJ01000002">
    <property type="protein sequence ID" value="KLK88234.1"/>
    <property type="molecule type" value="Genomic_DNA"/>
</dbReference>
<comment type="caution">
    <text evidence="3">The sequence shown here is derived from an EMBL/GenBank/DDBJ whole genome shotgun (WGS) entry which is preliminary data.</text>
</comment>
<accession>A0A0H1QZI8</accession>
<gene>
    <name evidence="3" type="ORF">SZ63_04090</name>
</gene>
<dbReference type="RefSeq" id="WP_048181611.1">
    <property type="nucleotide sequence ID" value="NZ_JXOJ01000002.1"/>
</dbReference>
<dbReference type="OrthoDB" id="105697at2157"/>
<dbReference type="PANTHER" id="PTHR46268">
    <property type="entry name" value="STRESS RESPONSE PROTEIN NHAX"/>
    <property type="match status" value="1"/>
</dbReference>
<name>A0A0H1QZI8_9EURY</name>
<comment type="similarity">
    <text evidence="1">Belongs to the universal stress protein A family.</text>
</comment>
<protein>
    <submittedName>
        <fullName evidence="3">Universal stress protein UspA</fullName>
    </submittedName>
</protein>
<evidence type="ECO:0000313" key="4">
    <source>
        <dbReference type="Proteomes" id="UP000035301"/>
    </source>
</evidence>